<geneLocation type="chloroplast" evidence="2"/>
<reference evidence="2" key="1">
    <citation type="journal article" date="2017" name="J. Phycol.">
        <title>Analysis of chloroplast genomes and a supermatrix inform reclassification of the Rhodomelaceae (Rhodophyta).</title>
        <authorList>
            <person name="Diaz-Tapia P."/>
            <person name="Maggs C.A."/>
            <person name="West J.A."/>
            <person name="Verbruggen H."/>
        </authorList>
    </citation>
    <scope>NUCLEOTIDE SEQUENCE</scope>
    <source>
        <strain evidence="2">HV1445</strain>
    </source>
</reference>
<dbReference type="AlphaFoldDB" id="A0A1Z1M1C9"/>
<dbReference type="GeneID" id="33353036"/>
<feature type="transmembrane region" description="Helical" evidence="1">
    <location>
        <begin position="29"/>
        <end position="55"/>
    </location>
</feature>
<name>A0A1Z1M1C9_9FLOR</name>
<accession>A0A1Z1M1C9</accession>
<proteinExistence type="predicted"/>
<sequence>MNLSYLSLYSQYLHSPTTFLHQISVNRKAFFLLSILIYISYIPYVNVSHYVIFLIYTKFLFKNKKGFYLLLNTTYMIISTYIYIYINNKFFVTKNKGYSYIYLPISIKIKNYCTNKFFLCKLIINCYAYSIPKFIIKIINIHITYEQIRQLIFFSTRFEKINILLIKVFNHNNLINLKKKNYFITVLILLFQFTERTIYNILTIEHGIKIKYGDSIKIYILILIVYKAINKYIKNIFLDIYNAVLTLWNMEIYDLIFFTD</sequence>
<keyword evidence="2" id="KW-0934">Plastid</keyword>
<dbReference type="EMBL" id="MF101409">
    <property type="protein sequence ID" value="ARW59573.1"/>
    <property type="molecule type" value="Genomic_DNA"/>
</dbReference>
<protein>
    <submittedName>
        <fullName evidence="2">Uncharacterized protein</fullName>
    </submittedName>
</protein>
<dbReference type="RefSeq" id="YP_009391429.1">
    <property type="nucleotide sequence ID" value="NC_035258.1"/>
</dbReference>
<evidence type="ECO:0000313" key="2">
    <source>
        <dbReference type="EMBL" id="ARW59573.1"/>
    </source>
</evidence>
<gene>
    <name evidence="2" type="primary">ConsOrf4</name>
</gene>
<keyword evidence="1" id="KW-0472">Membrane</keyword>
<organism evidence="2">
    <name type="scientific">Platysiphonia delicata</name>
    <dbReference type="NCBI Taxonomy" id="2006979"/>
    <lineage>
        <taxon>Eukaryota</taxon>
        <taxon>Rhodophyta</taxon>
        <taxon>Florideophyceae</taxon>
        <taxon>Rhodymeniophycidae</taxon>
        <taxon>Ceramiales</taxon>
        <taxon>Delesseriaceae</taxon>
        <taxon>Platysiphonia</taxon>
    </lineage>
</organism>
<keyword evidence="1" id="KW-0812">Transmembrane</keyword>
<keyword evidence="2" id="KW-0150">Chloroplast</keyword>
<feature type="transmembrane region" description="Helical" evidence="1">
    <location>
        <begin position="67"/>
        <end position="86"/>
    </location>
</feature>
<keyword evidence="1" id="KW-1133">Transmembrane helix</keyword>
<evidence type="ECO:0000256" key="1">
    <source>
        <dbReference type="SAM" id="Phobius"/>
    </source>
</evidence>